<feature type="chain" id="PRO_5038848675" description="Porin family protein" evidence="1">
    <location>
        <begin position="30"/>
        <end position="186"/>
    </location>
</feature>
<evidence type="ECO:0000256" key="1">
    <source>
        <dbReference type="SAM" id="SignalP"/>
    </source>
</evidence>
<keyword evidence="1" id="KW-0732">Signal</keyword>
<evidence type="ECO:0008006" key="4">
    <source>
        <dbReference type="Google" id="ProtNLM"/>
    </source>
</evidence>
<dbReference type="Proteomes" id="UP001163152">
    <property type="component" value="Chromosome"/>
</dbReference>
<evidence type="ECO:0000313" key="3">
    <source>
        <dbReference type="Proteomes" id="UP001163152"/>
    </source>
</evidence>
<dbReference type="AlphaFoldDB" id="A0A9E8ZDK0"/>
<keyword evidence="3" id="KW-1185">Reference proteome</keyword>
<dbReference type="KEGG" id="tsin:OXH18_02285"/>
<proteinExistence type="predicted"/>
<dbReference type="EMBL" id="CP113797">
    <property type="protein sequence ID" value="WAL60846.1"/>
    <property type="molecule type" value="Genomic_DNA"/>
</dbReference>
<name>A0A9E8ZDK0_9CYAN</name>
<gene>
    <name evidence="2" type="ORF">OXH18_02285</name>
</gene>
<dbReference type="RefSeq" id="WP_268610802.1">
    <property type="nucleotide sequence ID" value="NZ_CP113797.1"/>
</dbReference>
<feature type="signal peptide" evidence="1">
    <location>
        <begin position="1"/>
        <end position="29"/>
    </location>
</feature>
<protein>
    <recommendedName>
        <fullName evidence="4">Porin family protein</fullName>
    </recommendedName>
</protein>
<accession>A0A9E8ZDK0</accession>
<evidence type="ECO:0000313" key="2">
    <source>
        <dbReference type="EMBL" id="WAL60846.1"/>
    </source>
</evidence>
<sequence>MNDSTCSKSFSWKTCASRCWLLISSAVLSMGLGLATASTASAQAAYGSYIGVGGSIGVSGSDSGDDVSGGGVIAVRYRFLRAPISLRGQVLISDSTAFVPTISYDIPLSWQTDAYLGVGAAIQDSNTSSSPVGNQTAFVLQPGIDHVFPDSNVVLFGNAIIAFDAYKNSNDTAAAIQAGVGVNFGR</sequence>
<organism evidence="2 3">
    <name type="scientific">Thermocoleostomius sinensis A174</name>
    <dbReference type="NCBI Taxonomy" id="2016057"/>
    <lineage>
        <taxon>Bacteria</taxon>
        <taxon>Bacillati</taxon>
        <taxon>Cyanobacteriota</taxon>
        <taxon>Cyanophyceae</taxon>
        <taxon>Oculatellales</taxon>
        <taxon>Oculatellaceae</taxon>
        <taxon>Thermocoleostomius</taxon>
    </lineage>
</organism>
<reference evidence="2" key="1">
    <citation type="submission" date="2022-12" db="EMBL/GenBank/DDBJ databases">
        <title>Polyphasic identification of a Novel Hot-Spring Cyanobacterium Ocullathermofonsia sinensis gen nov. sp. nov. and Genomic Insights on its Adaptations to the Thermal Habitat.</title>
        <authorList>
            <person name="Daroch M."/>
            <person name="Tang J."/>
            <person name="Jiang Y."/>
        </authorList>
    </citation>
    <scope>NUCLEOTIDE SEQUENCE</scope>
    <source>
        <strain evidence="2">PKUAC-SCTA174</strain>
    </source>
</reference>